<accession>A0A8M1FGL8</accession>
<feature type="domain" description="Mnd1 HTH" evidence="7">
    <location>
        <begin position="153"/>
        <end position="212"/>
    </location>
</feature>
<evidence type="ECO:0000256" key="5">
    <source>
        <dbReference type="SAM" id="Coils"/>
    </source>
</evidence>
<evidence type="ECO:0000256" key="3">
    <source>
        <dbReference type="ARBA" id="ARBA00023242"/>
    </source>
</evidence>
<dbReference type="PANTHER" id="PTHR31398:SF0">
    <property type="entry name" value="MEIOTIC NUCLEAR DIVISION PROTEIN 1 HOMOLOG"/>
    <property type="match status" value="1"/>
</dbReference>
<evidence type="ECO:0000256" key="4">
    <source>
        <dbReference type="ARBA" id="ARBA00023254"/>
    </source>
</evidence>
<evidence type="ECO:0000313" key="9">
    <source>
        <dbReference type="Proteomes" id="UP000261680"/>
    </source>
</evidence>
<dbReference type="GeneID" id="103658092"/>
<name>A0A8M1FGL8_URSMA</name>
<dbReference type="OrthoDB" id="273345at2759"/>
<keyword evidence="3" id="KW-0539">Nucleus</keyword>
<evidence type="ECO:0000313" key="10">
    <source>
        <dbReference type="RefSeq" id="XP_040481420.1"/>
    </source>
</evidence>
<feature type="domain" description="Leucine zipper with capping helix" evidence="8">
    <location>
        <begin position="288"/>
        <end position="341"/>
    </location>
</feature>
<dbReference type="Proteomes" id="UP000261680">
    <property type="component" value="Unplaced"/>
</dbReference>
<dbReference type="RefSeq" id="XP_040481420.1">
    <property type="nucleotide sequence ID" value="XM_040625486.1"/>
</dbReference>
<sequence length="342" mass="38089">MKIQEPFPKKNAPPLPGRPLGTAARGRRAPSGRRSSFPAPAPPSHLVLIAAPPRGPGGAKIKPARACLASAPPLSSRAGPATGRPADRAMKGRRLDAARSQRLGRVRRGAHDPCAPGPARPAAPRAVLGAHPRSIRERDRKKGLSAEEKRARMMEIFFETKDVFQLKDMEKIAPKEKGITAMSVKEVLQSLVDDGMVDCERIGTSNYYWAFPSKALHARKRKLEVLESQLSEGNQKHASLQKSIEKAKIGRHETEERAMLAKELSSLRDQREQLKAEVEKYKECDPQVVEEIRQANKVAKEAANRWTDNIFAIKSWAKRKFGFEENKIDKNFGIPEDFDYID</sequence>
<comment type="subcellular location">
    <subcellularLocation>
        <location evidence="1">Nucleus</location>
    </subcellularLocation>
</comment>
<evidence type="ECO:0000256" key="1">
    <source>
        <dbReference type="ARBA" id="ARBA00004123"/>
    </source>
</evidence>
<dbReference type="InterPro" id="IPR040453">
    <property type="entry name" value="Mnd1_HTH"/>
</dbReference>
<proteinExistence type="predicted"/>
<keyword evidence="2 5" id="KW-0175">Coiled coil</keyword>
<evidence type="ECO:0000256" key="2">
    <source>
        <dbReference type="ARBA" id="ARBA00023054"/>
    </source>
</evidence>
<dbReference type="Pfam" id="PF03962">
    <property type="entry name" value="Mnd1"/>
    <property type="match status" value="1"/>
</dbReference>
<feature type="compositionally biased region" description="Basic and acidic residues" evidence="6">
    <location>
        <begin position="85"/>
        <end position="99"/>
    </location>
</feature>
<dbReference type="GO" id="GO:0007131">
    <property type="term" value="P:reciprocal meiotic recombination"/>
    <property type="evidence" value="ECO:0007669"/>
    <property type="project" value="TreeGrafter"/>
</dbReference>
<keyword evidence="9" id="KW-1185">Reference proteome</keyword>
<feature type="region of interest" description="Disordered" evidence="6">
    <location>
        <begin position="1"/>
        <end position="125"/>
    </location>
</feature>
<reference evidence="10" key="1">
    <citation type="submission" date="2025-08" db="UniProtKB">
        <authorList>
            <consortium name="RefSeq"/>
        </authorList>
    </citation>
    <scope>IDENTIFICATION</scope>
    <source>
        <tissue evidence="10">Whole blood</tissue>
    </source>
</reference>
<dbReference type="AlphaFoldDB" id="A0A8M1FGL8"/>
<dbReference type="InterPro" id="IPR040661">
    <property type="entry name" value="LZ3wCH"/>
</dbReference>
<dbReference type="KEGG" id="umr:103658092"/>
<dbReference type="PANTHER" id="PTHR31398">
    <property type="entry name" value="MEIOTIC NUCLEAR DIVISION PROTEIN 1 HOMOLOG"/>
    <property type="match status" value="1"/>
</dbReference>
<keyword evidence="4" id="KW-0469">Meiosis</keyword>
<dbReference type="GO" id="GO:0005634">
    <property type="term" value="C:nucleus"/>
    <property type="evidence" value="ECO:0007669"/>
    <property type="project" value="UniProtKB-SubCell"/>
</dbReference>
<evidence type="ECO:0000256" key="6">
    <source>
        <dbReference type="SAM" id="MobiDB-lite"/>
    </source>
</evidence>
<gene>
    <name evidence="10" type="primary">MND1</name>
</gene>
<dbReference type="CTD" id="84057"/>
<evidence type="ECO:0000259" key="8">
    <source>
        <dbReference type="Pfam" id="PF18517"/>
    </source>
</evidence>
<evidence type="ECO:0000259" key="7">
    <source>
        <dbReference type="Pfam" id="PF03962"/>
    </source>
</evidence>
<feature type="coiled-coil region" evidence="5">
    <location>
        <begin position="223"/>
        <end position="309"/>
    </location>
</feature>
<dbReference type="Pfam" id="PF18517">
    <property type="entry name" value="LZ3wCH"/>
    <property type="match status" value="1"/>
</dbReference>
<organism evidence="9 10">
    <name type="scientific">Ursus maritimus</name>
    <name type="common">Polar bear</name>
    <name type="synonym">Thalarctos maritimus</name>
    <dbReference type="NCBI Taxonomy" id="29073"/>
    <lineage>
        <taxon>Eukaryota</taxon>
        <taxon>Metazoa</taxon>
        <taxon>Chordata</taxon>
        <taxon>Craniata</taxon>
        <taxon>Vertebrata</taxon>
        <taxon>Euteleostomi</taxon>
        <taxon>Mammalia</taxon>
        <taxon>Eutheria</taxon>
        <taxon>Laurasiatheria</taxon>
        <taxon>Carnivora</taxon>
        <taxon>Caniformia</taxon>
        <taxon>Ursidae</taxon>
        <taxon>Ursus</taxon>
    </lineage>
</organism>
<protein>
    <submittedName>
        <fullName evidence="10">Meiotic nuclear division protein 1 homolog</fullName>
    </submittedName>
</protein>